<evidence type="ECO:0000256" key="3">
    <source>
        <dbReference type="ARBA" id="ARBA00023027"/>
    </source>
</evidence>
<dbReference type="InterPro" id="IPR050418">
    <property type="entry name" value="D-iso_2-hydroxyacid_DH_PdxB"/>
</dbReference>
<organism evidence="7 8">
    <name type="scientific">Paenibacillus mendelii</name>
    <dbReference type="NCBI Taxonomy" id="206163"/>
    <lineage>
        <taxon>Bacteria</taxon>
        <taxon>Bacillati</taxon>
        <taxon>Bacillota</taxon>
        <taxon>Bacilli</taxon>
        <taxon>Bacillales</taxon>
        <taxon>Paenibacillaceae</taxon>
        <taxon>Paenibacillus</taxon>
    </lineage>
</organism>
<feature type="domain" description="D-isomer specific 2-hydroxyacid dehydrogenase NAD-binding" evidence="6">
    <location>
        <begin position="109"/>
        <end position="284"/>
    </location>
</feature>
<accession>A0ABV6J346</accession>
<keyword evidence="8" id="KW-1185">Reference proteome</keyword>
<evidence type="ECO:0000259" key="5">
    <source>
        <dbReference type="Pfam" id="PF00389"/>
    </source>
</evidence>
<dbReference type="PROSITE" id="PS00065">
    <property type="entry name" value="D_2_HYDROXYACID_DH_1"/>
    <property type="match status" value="1"/>
</dbReference>
<dbReference type="InterPro" id="IPR043322">
    <property type="entry name" value="CtBP"/>
</dbReference>
<comment type="caution">
    <text evidence="7">The sequence shown here is derived from an EMBL/GenBank/DDBJ whole genome shotgun (WGS) entry which is preliminary data.</text>
</comment>
<dbReference type="Pfam" id="PF00389">
    <property type="entry name" value="2-Hacid_dh"/>
    <property type="match status" value="1"/>
</dbReference>
<dbReference type="PANTHER" id="PTHR43761:SF1">
    <property type="entry name" value="D-ISOMER SPECIFIC 2-HYDROXYACID DEHYDROGENASE CATALYTIC DOMAIN-CONTAINING PROTEIN-RELATED"/>
    <property type="match status" value="1"/>
</dbReference>
<dbReference type="InterPro" id="IPR036291">
    <property type="entry name" value="NAD(P)-bd_dom_sf"/>
</dbReference>
<reference evidence="7 8" key="1">
    <citation type="submission" date="2024-09" db="EMBL/GenBank/DDBJ databases">
        <authorList>
            <person name="Sun Q."/>
            <person name="Mori K."/>
        </authorList>
    </citation>
    <scope>NUCLEOTIDE SEQUENCE [LARGE SCALE GENOMIC DNA]</scope>
    <source>
        <strain evidence="7 8">CCM 4839</strain>
    </source>
</reference>
<evidence type="ECO:0000259" key="6">
    <source>
        <dbReference type="Pfam" id="PF02826"/>
    </source>
</evidence>
<dbReference type="InterPro" id="IPR029753">
    <property type="entry name" value="D-isomer_DH_CS"/>
</dbReference>
<evidence type="ECO:0000313" key="8">
    <source>
        <dbReference type="Proteomes" id="UP001589818"/>
    </source>
</evidence>
<dbReference type="PROSITE" id="PS00670">
    <property type="entry name" value="D_2_HYDROXYACID_DH_2"/>
    <property type="match status" value="1"/>
</dbReference>
<dbReference type="SUPFAM" id="SSF51735">
    <property type="entry name" value="NAD(P)-binding Rossmann-fold domains"/>
    <property type="match status" value="1"/>
</dbReference>
<dbReference type="CDD" id="cd05299">
    <property type="entry name" value="CtBP_dh"/>
    <property type="match status" value="1"/>
</dbReference>
<gene>
    <name evidence="7" type="ORF">ACFFJ8_02830</name>
</gene>
<sequence>MRKIAILGAQLFEGQRELQLFQSMNMEAVYYTCRDPLEIVDKLADVDGLLVNLEPVTAQLIHHLGNLKVIGRYGVGVDNIDLEACSGRGVAVINVPDYCIEEVAEHAVSFIFSLNRKLFTSSNLTRKGIWGNVSVLKPIYPIKDITLGVVGTGRIGMRVIQMMTAFGTNIIVHDPYLTQDDLPSGVKLVSFGQLLEASDIITIHCPLTPQTHHLFNTEAFRRMKQQPSLINVSRGSIINEQQLLAALDQELVSFAAVDVMETEPPLPDHPLLHHPKAIVTNHMAWYSVQAEIKLRDLLTTRVIDYLNGKPVPSIVNKPAIEK</sequence>
<dbReference type="Proteomes" id="UP001589818">
    <property type="component" value="Unassembled WGS sequence"/>
</dbReference>
<dbReference type="InterPro" id="IPR029752">
    <property type="entry name" value="D-isomer_DH_CS1"/>
</dbReference>
<dbReference type="PANTHER" id="PTHR43761">
    <property type="entry name" value="D-ISOMER SPECIFIC 2-HYDROXYACID DEHYDROGENASE FAMILY PROTEIN (AFU_ORTHOLOGUE AFUA_1G13630)"/>
    <property type="match status" value="1"/>
</dbReference>
<evidence type="ECO:0000256" key="4">
    <source>
        <dbReference type="RuleBase" id="RU003719"/>
    </source>
</evidence>
<dbReference type="InterPro" id="IPR006140">
    <property type="entry name" value="D-isomer_DH_NAD-bd"/>
</dbReference>
<dbReference type="InterPro" id="IPR006139">
    <property type="entry name" value="D-isomer_2_OHA_DH_cat_dom"/>
</dbReference>
<keyword evidence="2 4" id="KW-0560">Oxidoreductase</keyword>
<dbReference type="Pfam" id="PF02826">
    <property type="entry name" value="2-Hacid_dh_C"/>
    <property type="match status" value="1"/>
</dbReference>
<name>A0ABV6J346_9BACL</name>
<dbReference type="SUPFAM" id="SSF52283">
    <property type="entry name" value="Formate/glycerate dehydrogenase catalytic domain-like"/>
    <property type="match status" value="1"/>
</dbReference>
<dbReference type="EMBL" id="JBHLVF010000006">
    <property type="protein sequence ID" value="MFC0390305.1"/>
    <property type="molecule type" value="Genomic_DNA"/>
</dbReference>
<dbReference type="Gene3D" id="3.40.50.720">
    <property type="entry name" value="NAD(P)-binding Rossmann-like Domain"/>
    <property type="match status" value="2"/>
</dbReference>
<evidence type="ECO:0000256" key="1">
    <source>
        <dbReference type="ARBA" id="ARBA00005854"/>
    </source>
</evidence>
<feature type="domain" description="D-isomer specific 2-hydroxyacid dehydrogenase catalytic" evidence="5">
    <location>
        <begin position="15"/>
        <end position="316"/>
    </location>
</feature>
<protein>
    <submittedName>
        <fullName evidence="7">C-terminal binding protein</fullName>
    </submittedName>
</protein>
<comment type="similarity">
    <text evidence="1 4">Belongs to the D-isomer specific 2-hydroxyacid dehydrogenase family.</text>
</comment>
<evidence type="ECO:0000313" key="7">
    <source>
        <dbReference type="EMBL" id="MFC0390305.1"/>
    </source>
</evidence>
<keyword evidence="3" id="KW-0520">NAD</keyword>
<proteinExistence type="inferred from homology"/>
<dbReference type="RefSeq" id="WP_204819197.1">
    <property type="nucleotide sequence ID" value="NZ_JANHOF010000003.1"/>
</dbReference>
<evidence type="ECO:0000256" key="2">
    <source>
        <dbReference type="ARBA" id="ARBA00023002"/>
    </source>
</evidence>